<proteinExistence type="predicted"/>
<sequence length="209" mass="20485">MAAGAVALSVFLLAGGTTTALAGARPGDPGGHVGQDRDAPRAERGGGGGNGGAPGRTRPDTVSRAPQAVVGSGRSPSIAGALKPPAGSSGSRSPATAPAFVAPKVTFGNGRHPEPAPDIPTGPAPQPVAVPPPVAVVPQPAPLGILQPPTRPSAPVDLSALHAWDNTRPGQPWTSWFGLAGLLLIPLAGAALGYRQARAAKAAAGLVVR</sequence>
<feature type="chain" id="PRO_5004916931" evidence="3">
    <location>
        <begin position="23"/>
        <end position="209"/>
    </location>
</feature>
<keyword evidence="5" id="KW-1185">Reference proteome</keyword>
<dbReference type="eggNOG" id="ENOG5030MWQ">
    <property type="taxonomic scope" value="Bacteria"/>
</dbReference>
<reference evidence="4" key="2">
    <citation type="submission" date="2014-03" db="EMBL/GenBank/DDBJ databases">
        <authorList>
            <person name="Urmite Genomes"/>
        </authorList>
    </citation>
    <scope>NUCLEOTIDE SEQUENCE</scope>
    <source>
        <strain evidence="4">DSM 44829</strain>
    </source>
</reference>
<feature type="compositionally biased region" description="Low complexity" evidence="1">
    <location>
        <begin position="84"/>
        <end position="96"/>
    </location>
</feature>
<name>W9B6H4_MYCCO</name>
<evidence type="ECO:0000313" key="4">
    <source>
        <dbReference type="EMBL" id="CDO10577.1"/>
    </source>
</evidence>
<dbReference type="AlphaFoldDB" id="W9B6H4"/>
<protein>
    <submittedName>
        <fullName evidence="4">Uncharacterized protein</fullName>
    </submittedName>
</protein>
<feature type="transmembrane region" description="Helical" evidence="2">
    <location>
        <begin position="173"/>
        <end position="194"/>
    </location>
</feature>
<gene>
    <name evidence="4" type="ORF">BN977_05410</name>
</gene>
<evidence type="ECO:0000256" key="2">
    <source>
        <dbReference type="SAM" id="Phobius"/>
    </source>
</evidence>
<dbReference type="EMBL" id="CCBB010000003">
    <property type="protein sequence ID" value="CDO10577.1"/>
    <property type="molecule type" value="Genomic_DNA"/>
</dbReference>
<feature type="signal peptide" evidence="3">
    <location>
        <begin position="1"/>
        <end position="22"/>
    </location>
</feature>
<keyword evidence="3" id="KW-0732">Signal</keyword>
<dbReference type="STRING" id="258533.BN977_05410"/>
<comment type="caution">
    <text evidence="4">The sequence shown here is derived from an EMBL/GenBank/DDBJ whole genome shotgun (WGS) entry which is preliminary data.</text>
</comment>
<reference evidence="4" key="1">
    <citation type="submission" date="2014-03" db="EMBL/GenBank/DDBJ databases">
        <title>Draft Genome Sequence of Mycobacterium cosmeticum DSM 44829.</title>
        <authorList>
            <person name="Croce O."/>
            <person name="Robert C."/>
            <person name="Raoult D."/>
            <person name="Drancourt M."/>
        </authorList>
    </citation>
    <scope>NUCLEOTIDE SEQUENCE [LARGE SCALE GENOMIC DNA]</scope>
    <source>
        <strain evidence="4">DSM 44829</strain>
    </source>
</reference>
<keyword evidence="2" id="KW-0472">Membrane</keyword>
<feature type="compositionally biased region" description="Basic and acidic residues" evidence="1">
    <location>
        <begin position="34"/>
        <end position="44"/>
    </location>
</feature>
<keyword evidence="2" id="KW-0812">Transmembrane</keyword>
<feature type="region of interest" description="Disordered" evidence="1">
    <location>
        <begin position="21"/>
        <end position="96"/>
    </location>
</feature>
<organism evidence="4 5">
    <name type="scientific">Mycolicibacterium cosmeticum</name>
    <dbReference type="NCBI Taxonomy" id="258533"/>
    <lineage>
        <taxon>Bacteria</taxon>
        <taxon>Bacillati</taxon>
        <taxon>Actinomycetota</taxon>
        <taxon>Actinomycetes</taxon>
        <taxon>Mycobacteriales</taxon>
        <taxon>Mycobacteriaceae</taxon>
        <taxon>Mycolicibacterium</taxon>
    </lineage>
</organism>
<evidence type="ECO:0000313" key="5">
    <source>
        <dbReference type="Proteomes" id="UP000028870"/>
    </source>
</evidence>
<accession>W9B6H4</accession>
<feature type="compositionally biased region" description="Gly residues" evidence="1">
    <location>
        <begin position="45"/>
        <end position="54"/>
    </location>
</feature>
<dbReference type="Proteomes" id="UP000028870">
    <property type="component" value="Unassembled WGS sequence"/>
</dbReference>
<evidence type="ECO:0000256" key="3">
    <source>
        <dbReference type="SAM" id="SignalP"/>
    </source>
</evidence>
<evidence type="ECO:0000256" key="1">
    <source>
        <dbReference type="SAM" id="MobiDB-lite"/>
    </source>
</evidence>
<keyword evidence="2" id="KW-1133">Transmembrane helix</keyword>